<comment type="caution">
    <text evidence="3">The sequence shown here is derived from an EMBL/GenBank/DDBJ whole genome shotgun (WGS) entry which is preliminary data.</text>
</comment>
<dbReference type="GO" id="GO:0016811">
    <property type="term" value="F:hydrolase activity, acting on carbon-nitrogen (but not peptide) bonds, in linear amides"/>
    <property type="evidence" value="ECO:0007669"/>
    <property type="project" value="UniProtKB-ARBA"/>
</dbReference>
<dbReference type="PROSITE" id="PS50263">
    <property type="entry name" value="CN_HYDROLASE"/>
    <property type="match status" value="1"/>
</dbReference>
<dbReference type="PANTHER" id="PTHR43674:SF2">
    <property type="entry name" value="BETA-UREIDOPROPIONASE"/>
    <property type="match status" value="1"/>
</dbReference>
<sequence length="273" mass="30144">MMNIALIQQSCSENKEANLKKGLDSARKAAEAGANVICFAELAFEPFYPQFQNPEKPSEFAESIPGKTTDAFSELAKEFGAVIILNLYEKDGDALYDSSPVISTDGSILGTTRMVHITEYACFHEQQYYTPGDNGAPVYETPFGKIGIAICYDRHYPEYMRALALSGADVVFIPQAGSVGEWPEGLYEAEVRTAAFQNGYFVALCNRVGEEPKLTFAGESFVCNPAGEIIARAGEGTEEVLYAELDLAEVQRSHAKKLFLRDRRPDLYGDWLK</sequence>
<keyword evidence="4" id="KW-1185">Reference proteome</keyword>
<feature type="domain" description="CN hydrolase" evidence="2">
    <location>
        <begin position="2"/>
        <end position="247"/>
    </location>
</feature>
<evidence type="ECO:0000259" key="2">
    <source>
        <dbReference type="PROSITE" id="PS50263"/>
    </source>
</evidence>
<gene>
    <name evidence="3" type="ORF">NM125_01795</name>
</gene>
<name>A0A9X2REQ0_9BACT</name>
<keyword evidence="1 3" id="KW-0378">Hydrolase</keyword>
<dbReference type="InterPro" id="IPR050345">
    <property type="entry name" value="Aliph_Amidase/BUP"/>
</dbReference>
<protein>
    <submittedName>
        <fullName evidence="3">Carbon-nitrogen hydrolase family protein</fullName>
    </submittedName>
</protein>
<dbReference type="SUPFAM" id="SSF56317">
    <property type="entry name" value="Carbon-nitrogen hydrolase"/>
    <property type="match status" value="1"/>
</dbReference>
<dbReference type="Proteomes" id="UP001139125">
    <property type="component" value="Unassembled WGS sequence"/>
</dbReference>
<evidence type="ECO:0000256" key="1">
    <source>
        <dbReference type="ARBA" id="ARBA00022801"/>
    </source>
</evidence>
<proteinExistence type="predicted"/>
<evidence type="ECO:0000313" key="3">
    <source>
        <dbReference type="EMBL" id="MCP9290308.1"/>
    </source>
</evidence>
<dbReference type="PANTHER" id="PTHR43674">
    <property type="entry name" value="NITRILASE C965.09-RELATED"/>
    <property type="match status" value="1"/>
</dbReference>
<dbReference type="InterPro" id="IPR003010">
    <property type="entry name" value="C-N_Hydrolase"/>
</dbReference>
<organism evidence="3 4">
    <name type="scientific">Gracilimonas sediminicola</name>
    <dbReference type="NCBI Taxonomy" id="2952158"/>
    <lineage>
        <taxon>Bacteria</taxon>
        <taxon>Pseudomonadati</taxon>
        <taxon>Balneolota</taxon>
        <taxon>Balneolia</taxon>
        <taxon>Balneolales</taxon>
        <taxon>Balneolaceae</taxon>
        <taxon>Gracilimonas</taxon>
    </lineage>
</organism>
<dbReference type="EMBL" id="JANDBC010000001">
    <property type="protein sequence ID" value="MCP9290308.1"/>
    <property type="molecule type" value="Genomic_DNA"/>
</dbReference>
<reference evidence="3" key="1">
    <citation type="submission" date="2022-06" db="EMBL/GenBank/DDBJ databases">
        <title>Gracilimonas sp. CAU 1638 isolated from sea sediment.</title>
        <authorList>
            <person name="Kim W."/>
        </authorList>
    </citation>
    <scope>NUCLEOTIDE SEQUENCE</scope>
    <source>
        <strain evidence="3">CAU 1638</strain>
    </source>
</reference>
<dbReference type="Pfam" id="PF00795">
    <property type="entry name" value="CN_hydrolase"/>
    <property type="match status" value="1"/>
</dbReference>
<dbReference type="RefSeq" id="WP_255132260.1">
    <property type="nucleotide sequence ID" value="NZ_JANDBC010000001.1"/>
</dbReference>
<dbReference type="AlphaFoldDB" id="A0A9X2REQ0"/>
<accession>A0A9X2REQ0</accession>
<dbReference type="InterPro" id="IPR036526">
    <property type="entry name" value="C-N_Hydrolase_sf"/>
</dbReference>
<evidence type="ECO:0000313" key="4">
    <source>
        <dbReference type="Proteomes" id="UP001139125"/>
    </source>
</evidence>
<dbReference type="Gene3D" id="3.60.110.10">
    <property type="entry name" value="Carbon-nitrogen hydrolase"/>
    <property type="match status" value="1"/>
</dbReference>